<evidence type="ECO:0000313" key="4">
    <source>
        <dbReference type="EMBL" id="EAU92175.2"/>
    </source>
</evidence>
<dbReference type="OrthoDB" id="3223806at2759"/>
<sequence length="333" mass="36833">MFGLFKDRDEERQQQQYQQNEPRWEYSRCTGKKKAVLIGINYYGQDGELSGCINDVQNLYEFLTTRRGYNPGDIVTLTDDQDHPRRIPTKENILTPGSQIAAANWLVADAAPDDALFFHFSGHGTHVKDHDGDEHDGRDEAICPVDFDSAGLIVDDQLHDLLVKPLPVGCRMTVLFDSCHSGSALDLPYMYSTEGKIKEPNRLADAGQSLLSAAQSYAAGDMGGLFRSAQTLFSVATGQNDEAHQLTKETRTSEADVIFLSGCKDEQTSADTVEGGEATGAMSFAFISVLTEKPQLTYKELLVNVREILRNKYSQKPQLSASHPIDTDLPFVC</sequence>
<dbReference type="InterPro" id="IPR050452">
    <property type="entry name" value="Metacaspase"/>
</dbReference>
<dbReference type="KEGG" id="cci:CC1G_08798"/>
<dbReference type="GO" id="GO:0004197">
    <property type="term" value="F:cysteine-type endopeptidase activity"/>
    <property type="evidence" value="ECO:0007669"/>
    <property type="project" value="InterPro"/>
</dbReference>
<dbReference type="GO" id="GO:0005737">
    <property type="term" value="C:cytoplasm"/>
    <property type="evidence" value="ECO:0007669"/>
    <property type="project" value="TreeGrafter"/>
</dbReference>
<evidence type="ECO:0000256" key="2">
    <source>
        <dbReference type="SAM" id="MobiDB-lite"/>
    </source>
</evidence>
<dbReference type="OMA" id="IRMALQW"/>
<dbReference type="HOGENOM" id="CLU_029389_3_1_1"/>
<comment type="caution">
    <text evidence="4">The sequence shown here is derived from an EMBL/GenBank/DDBJ whole genome shotgun (WGS) entry which is preliminary data.</text>
</comment>
<feature type="domain" description="Peptidase C14 caspase" evidence="3">
    <location>
        <begin position="32"/>
        <end position="323"/>
    </location>
</feature>
<dbReference type="RefSeq" id="XP_001829643.2">
    <property type="nucleotide sequence ID" value="XM_001829591.2"/>
</dbReference>
<protein>
    <submittedName>
        <fullName evidence="4">Metacaspase</fullName>
    </submittedName>
</protein>
<dbReference type="GeneID" id="6006076"/>
<dbReference type="Proteomes" id="UP000001861">
    <property type="component" value="Unassembled WGS sequence"/>
</dbReference>
<dbReference type="eggNOG" id="KOG1546">
    <property type="taxonomic scope" value="Eukaryota"/>
</dbReference>
<evidence type="ECO:0000313" key="5">
    <source>
        <dbReference type="Proteomes" id="UP000001861"/>
    </source>
</evidence>
<dbReference type="EMBL" id="AACS02000001">
    <property type="protein sequence ID" value="EAU92175.2"/>
    <property type="molecule type" value="Genomic_DNA"/>
</dbReference>
<accession>A8N448</accession>
<name>A8N448_COPC7</name>
<dbReference type="PANTHER" id="PTHR48104">
    <property type="entry name" value="METACASPASE-4"/>
    <property type="match status" value="1"/>
</dbReference>
<dbReference type="InParanoid" id="A8N448"/>
<dbReference type="FunCoup" id="A8N448">
    <property type="interactions" value="348"/>
</dbReference>
<evidence type="ECO:0000259" key="3">
    <source>
        <dbReference type="Pfam" id="PF00656"/>
    </source>
</evidence>
<evidence type="ECO:0000256" key="1">
    <source>
        <dbReference type="ARBA" id="ARBA00009005"/>
    </source>
</evidence>
<reference evidence="4 5" key="1">
    <citation type="journal article" date="2010" name="Proc. Natl. Acad. Sci. U.S.A.">
        <title>Insights into evolution of multicellular fungi from the assembled chromosomes of the mushroom Coprinopsis cinerea (Coprinus cinereus).</title>
        <authorList>
            <person name="Stajich J.E."/>
            <person name="Wilke S.K."/>
            <person name="Ahren D."/>
            <person name="Au C.H."/>
            <person name="Birren B.W."/>
            <person name="Borodovsky M."/>
            <person name="Burns C."/>
            <person name="Canback B."/>
            <person name="Casselton L.A."/>
            <person name="Cheng C.K."/>
            <person name="Deng J."/>
            <person name="Dietrich F.S."/>
            <person name="Fargo D.C."/>
            <person name="Farman M.L."/>
            <person name="Gathman A.C."/>
            <person name="Goldberg J."/>
            <person name="Guigo R."/>
            <person name="Hoegger P.J."/>
            <person name="Hooker J.B."/>
            <person name="Huggins A."/>
            <person name="James T.Y."/>
            <person name="Kamada T."/>
            <person name="Kilaru S."/>
            <person name="Kodira C."/>
            <person name="Kues U."/>
            <person name="Kupfer D."/>
            <person name="Kwan H.S."/>
            <person name="Lomsadze A."/>
            <person name="Li W."/>
            <person name="Lilly W.W."/>
            <person name="Ma L.J."/>
            <person name="Mackey A.J."/>
            <person name="Manning G."/>
            <person name="Martin F."/>
            <person name="Muraguchi H."/>
            <person name="Natvig D.O."/>
            <person name="Palmerini H."/>
            <person name="Ramesh M.A."/>
            <person name="Rehmeyer C.J."/>
            <person name="Roe B.A."/>
            <person name="Shenoy N."/>
            <person name="Stanke M."/>
            <person name="Ter-Hovhannisyan V."/>
            <person name="Tunlid A."/>
            <person name="Velagapudi R."/>
            <person name="Vision T.J."/>
            <person name="Zeng Q."/>
            <person name="Zolan M.E."/>
            <person name="Pukkila P.J."/>
        </authorList>
    </citation>
    <scope>NUCLEOTIDE SEQUENCE [LARGE SCALE GENOMIC DNA]</scope>
    <source>
        <strain evidence="5">Okayama-7 / 130 / ATCC MYA-4618 / FGSC 9003</strain>
    </source>
</reference>
<dbReference type="PANTHER" id="PTHR48104:SF30">
    <property type="entry name" value="METACASPASE-1"/>
    <property type="match status" value="1"/>
</dbReference>
<dbReference type="GO" id="GO:0006508">
    <property type="term" value="P:proteolysis"/>
    <property type="evidence" value="ECO:0007669"/>
    <property type="project" value="InterPro"/>
</dbReference>
<dbReference type="Pfam" id="PF00656">
    <property type="entry name" value="Peptidase_C14"/>
    <property type="match status" value="1"/>
</dbReference>
<dbReference type="Gene3D" id="3.40.50.12660">
    <property type="match status" value="1"/>
</dbReference>
<dbReference type="AlphaFoldDB" id="A8N448"/>
<keyword evidence="5" id="KW-1185">Reference proteome</keyword>
<proteinExistence type="inferred from homology"/>
<feature type="compositionally biased region" description="Basic and acidic residues" evidence="2">
    <location>
        <begin position="1"/>
        <end position="13"/>
    </location>
</feature>
<feature type="region of interest" description="Disordered" evidence="2">
    <location>
        <begin position="1"/>
        <end position="21"/>
    </location>
</feature>
<comment type="similarity">
    <text evidence="1">Belongs to the peptidase C14B family.</text>
</comment>
<dbReference type="VEuPathDB" id="FungiDB:CC1G_08798"/>
<gene>
    <name evidence="4" type="ORF">CC1G_08798</name>
</gene>
<organism evidence="4 5">
    <name type="scientific">Coprinopsis cinerea (strain Okayama-7 / 130 / ATCC MYA-4618 / FGSC 9003)</name>
    <name type="common">Inky cap fungus</name>
    <name type="synonym">Hormographiella aspergillata</name>
    <dbReference type="NCBI Taxonomy" id="240176"/>
    <lineage>
        <taxon>Eukaryota</taxon>
        <taxon>Fungi</taxon>
        <taxon>Dikarya</taxon>
        <taxon>Basidiomycota</taxon>
        <taxon>Agaricomycotina</taxon>
        <taxon>Agaricomycetes</taxon>
        <taxon>Agaricomycetidae</taxon>
        <taxon>Agaricales</taxon>
        <taxon>Agaricineae</taxon>
        <taxon>Psathyrellaceae</taxon>
        <taxon>Coprinopsis</taxon>
    </lineage>
</organism>
<dbReference type="InterPro" id="IPR011600">
    <property type="entry name" value="Pept_C14_caspase"/>
</dbReference>
<dbReference type="STRING" id="240176.A8N448"/>